<evidence type="ECO:0000313" key="1">
    <source>
        <dbReference type="EMBL" id="DAE04374.1"/>
    </source>
</evidence>
<name>A0A8S5PBC9_9CAUD</name>
<sequence>MAITGKIERKYMAHYIDTSFGSTASWERLGKDLEEYSIELNPDTETSKNILGESTFKHNGYEVSADADPYYAEVGDALFLKLQDIIDNRTTGDGCKTKALEVHLWDEDSTTSGSFTAWQQDCYVVPTSYGGDTSGYQIPFTVYYTGERVKGKFALATKAFTPDSTL</sequence>
<reference evidence="1" key="1">
    <citation type="journal article" date="2021" name="Proc. Natl. Acad. Sci. U.S.A.">
        <title>A Catalog of Tens of Thousands of Viruses from Human Metagenomes Reveals Hidden Associations with Chronic Diseases.</title>
        <authorList>
            <person name="Tisza M.J."/>
            <person name="Buck C.B."/>
        </authorList>
    </citation>
    <scope>NUCLEOTIDE SEQUENCE</scope>
    <source>
        <strain evidence="1">Ctc6d98</strain>
    </source>
</reference>
<protein>
    <submittedName>
        <fullName evidence="1">Uncharacterized protein</fullName>
    </submittedName>
</protein>
<accession>A0A8S5PBC9</accession>
<dbReference type="EMBL" id="BK015386">
    <property type="protein sequence ID" value="DAE04374.1"/>
    <property type="molecule type" value="Genomic_DNA"/>
</dbReference>
<proteinExistence type="predicted"/>
<organism evidence="1">
    <name type="scientific">Siphoviridae sp. ctc6d98</name>
    <dbReference type="NCBI Taxonomy" id="2825569"/>
    <lineage>
        <taxon>Viruses</taxon>
        <taxon>Duplodnaviria</taxon>
        <taxon>Heunggongvirae</taxon>
        <taxon>Uroviricota</taxon>
        <taxon>Caudoviricetes</taxon>
    </lineage>
</organism>